<protein>
    <submittedName>
        <fullName evidence="1">Uncharacterized protein</fullName>
    </submittedName>
</protein>
<evidence type="ECO:0000313" key="2">
    <source>
        <dbReference type="Proteomes" id="UP000199452"/>
    </source>
</evidence>
<gene>
    <name evidence="1" type="ORF">SAMN05216323_10781</name>
</gene>
<dbReference type="Proteomes" id="UP000199452">
    <property type="component" value="Unassembled WGS sequence"/>
</dbReference>
<evidence type="ECO:0000313" key="1">
    <source>
        <dbReference type="EMBL" id="SDD06285.1"/>
    </source>
</evidence>
<keyword evidence="2" id="KW-1185">Reference proteome</keyword>
<name>A0A1G6RQL7_9BACT</name>
<dbReference type="AlphaFoldDB" id="A0A1G6RQL7"/>
<dbReference type="EMBL" id="FMYP01000078">
    <property type="protein sequence ID" value="SDD06285.1"/>
    <property type="molecule type" value="Genomic_DNA"/>
</dbReference>
<reference evidence="1 2" key="1">
    <citation type="submission" date="2016-09" db="EMBL/GenBank/DDBJ databases">
        <authorList>
            <person name="Capua I."/>
            <person name="De Benedictis P."/>
            <person name="Joannis T."/>
            <person name="Lombin L.H."/>
            <person name="Cattoli G."/>
        </authorList>
    </citation>
    <scope>NUCLEOTIDE SEQUENCE [LARGE SCALE GENOMIC DNA]</scope>
    <source>
        <strain evidence="1 2">A7P-90m</strain>
    </source>
</reference>
<proteinExistence type="predicted"/>
<organism evidence="1 2">
    <name type="scientific">Williamwhitmania taraxaci</name>
    <dbReference type="NCBI Taxonomy" id="1640674"/>
    <lineage>
        <taxon>Bacteria</taxon>
        <taxon>Pseudomonadati</taxon>
        <taxon>Bacteroidota</taxon>
        <taxon>Bacteroidia</taxon>
        <taxon>Bacteroidales</taxon>
        <taxon>Williamwhitmaniaceae</taxon>
        <taxon>Williamwhitmania</taxon>
    </lineage>
</organism>
<accession>A0A1G6RQL7</accession>
<sequence>MSGIIWIKHGRKVVSVELRNVLFIKGDKYGCTLYVKLIKEDAFLINKIRTLLIFR</sequence>